<dbReference type="InterPro" id="IPR045070">
    <property type="entry name" value="MATE_MepA-like"/>
</dbReference>
<dbReference type="AlphaFoldDB" id="A0A841RPM1"/>
<dbReference type="PANTHER" id="PTHR43823:SF4">
    <property type="entry name" value="SPORULATION PROTEIN YKVU"/>
    <property type="match status" value="1"/>
</dbReference>
<evidence type="ECO:0000256" key="7">
    <source>
        <dbReference type="ARBA" id="ARBA00022989"/>
    </source>
</evidence>
<dbReference type="CDD" id="cd13143">
    <property type="entry name" value="MATE_MepA_like"/>
    <property type="match status" value="1"/>
</dbReference>
<dbReference type="GO" id="GO:0005886">
    <property type="term" value="C:plasma membrane"/>
    <property type="evidence" value="ECO:0007669"/>
    <property type="project" value="UniProtKB-SubCell"/>
</dbReference>
<keyword evidence="4" id="KW-0813">Transport</keyword>
<feature type="transmembrane region" description="Helical" evidence="10">
    <location>
        <begin position="280"/>
        <end position="306"/>
    </location>
</feature>
<feature type="transmembrane region" description="Helical" evidence="10">
    <location>
        <begin position="137"/>
        <end position="155"/>
    </location>
</feature>
<organism evidence="11 12">
    <name type="scientific">Gracilibacillus halotolerans</name>
    <dbReference type="NCBI Taxonomy" id="74386"/>
    <lineage>
        <taxon>Bacteria</taxon>
        <taxon>Bacillati</taxon>
        <taxon>Bacillota</taxon>
        <taxon>Bacilli</taxon>
        <taxon>Bacillales</taxon>
        <taxon>Bacillaceae</taxon>
        <taxon>Gracilibacillus</taxon>
    </lineage>
</organism>
<dbReference type="InterPro" id="IPR048279">
    <property type="entry name" value="MdtK-like"/>
</dbReference>
<feature type="transmembrane region" description="Helical" evidence="10">
    <location>
        <begin position="21"/>
        <end position="38"/>
    </location>
</feature>
<keyword evidence="12" id="KW-1185">Reference proteome</keyword>
<feature type="transmembrane region" description="Helical" evidence="10">
    <location>
        <begin position="417"/>
        <end position="436"/>
    </location>
</feature>
<sequence>MTTNQNNLLDRESVGRVFMRYLIPSLVGMMIMALNIVVDGIMVGNRLGEVALAGVGIASPVYTILVAMSLWIGIGGATLYSQARGAGDTKHAQYIFTHSIILIGLFTLVISLLAFILKDPLTYWLGANDETFPYANDYLRIMLLFGFILTVENALSTFIRNDQNPNLAMMSLVVTAVANILINYYILYVLELGVAEVAFGTILSAALGVLVLATHFFTKKNTLRFLKIRFSRTIFKQTMGIGFPSFLSELGISVFTVAYNVTLARLLGTAGVAAFSILNYIHSVMLMIFLGMGAAVQPLVSYYFGAKSQDRIKQTMKLALIVATGSGILAFLVGQIATRQIVSIFGDFPQEVVDIALIGIRLFFIAYIFMGVNFVMMSYFQSIAQIRMATWITASREIIFMMIFILVLPLIFGIHSVWLSVPLAELVVMITIIVYIRKKTTLFQSSKIKNE</sequence>
<dbReference type="PIRSF" id="PIRSF006603">
    <property type="entry name" value="DinF"/>
    <property type="match status" value="1"/>
</dbReference>
<comment type="subcellular location">
    <subcellularLocation>
        <location evidence="1">Cell membrane</location>
        <topology evidence="1">Multi-pass membrane protein</topology>
    </subcellularLocation>
</comment>
<evidence type="ECO:0000256" key="9">
    <source>
        <dbReference type="ARBA" id="ARBA00023251"/>
    </source>
</evidence>
<name>A0A841RPM1_9BACI</name>
<dbReference type="Pfam" id="PF01554">
    <property type="entry name" value="MatE"/>
    <property type="match status" value="2"/>
</dbReference>
<feature type="transmembrane region" description="Helical" evidence="10">
    <location>
        <begin position="50"/>
        <end position="74"/>
    </location>
</feature>
<feature type="transmembrane region" description="Helical" evidence="10">
    <location>
        <begin position="318"/>
        <end position="338"/>
    </location>
</feature>
<dbReference type="EMBL" id="JACHON010000017">
    <property type="protein sequence ID" value="MBB6513812.1"/>
    <property type="molecule type" value="Genomic_DNA"/>
</dbReference>
<proteinExistence type="inferred from homology"/>
<dbReference type="InterPro" id="IPR051327">
    <property type="entry name" value="MATE_MepA_subfamily"/>
</dbReference>
<feature type="transmembrane region" description="Helical" evidence="10">
    <location>
        <begin position="239"/>
        <end position="260"/>
    </location>
</feature>
<dbReference type="InterPro" id="IPR002528">
    <property type="entry name" value="MATE_fam"/>
</dbReference>
<evidence type="ECO:0000256" key="5">
    <source>
        <dbReference type="ARBA" id="ARBA00022475"/>
    </source>
</evidence>
<comment type="caution">
    <text evidence="11">The sequence shown here is derived from an EMBL/GenBank/DDBJ whole genome shotgun (WGS) entry which is preliminary data.</text>
</comment>
<evidence type="ECO:0000256" key="3">
    <source>
        <dbReference type="ARBA" id="ARBA00022106"/>
    </source>
</evidence>
<feature type="transmembrane region" description="Helical" evidence="10">
    <location>
        <begin position="198"/>
        <end position="218"/>
    </location>
</feature>
<dbReference type="GO" id="GO:0046677">
    <property type="term" value="P:response to antibiotic"/>
    <property type="evidence" value="ECO:0007669"/>
    <property type="project" value="UniProtKB-KW"/>
</dbReference>
<evidence type="ECO:0000256" key="1">
    <source>
        <dbReference type="ARBA" id="ARBA00004651"/>
    </source>
</evidence>
<dbReference type="NCBIfam" id="TIGR00797">
    <property type="entry name" value="matE"/>
    <property type="match status" value="1"/>
</dbReference>
<reference evidence="11 12" key="1">
    <citation type="submission" date="2020-08" db="EMBL/GenBank/DDBJ databases">
        <title>Genomic Encyclopedia of Type Strains, Phase IV (KMG-IV): sequencing the most valuable type-strain genomes for metagenomic binning, comparative biology and taxonomic classification.</title>
        <authorList>
            <person name="Goeker M."/>
        </authorList>
    </citation>
    <scope>NUCLEOTIDE SEQUENCE [LARGE SCALE GENOMIC DNA]</scope>
    <source>
        <strain evidence="11 12">DSM 11805</strain>
    </source>
</reference>
<dbReference type="PANTHER" id="PTHR43823">
    <property type="entry name" value="SPORULATION PROTEIN YKVU"/>
    <property type="match status" value="1"/>
</dbReference>
<comment type="similarity">
    <text evidence="2">Belongs to the multi antimicrobial extrusion (MATE) (TC 2.A.66.1) family. MepA subfamily.</text>
</comment>
<keyword evidence="9" id="KW-0046">Antibiotic resistance</keyword>
<dbReference type="GO" id="GO:0015297">
    <property type="term" value="F:antiporter activity"/>
    <property type="evidence" value="ECO:0007669"/>
    <property type="project" value="InterPro"/>
</dbReference>
<feature type="transmembrane region" description="Helical" evidence="10">
    <location>
        <begin position="167"/>
        <end position="186"/>
    </location>
</feature>
<protein>
    <recommendedName>
        <fullName evidence="3">Multidrug export protein MepA</fullName>
    </recommendedName>
</protein>
<feature type="transmembrane region" description="Helical" evidence="10">
    <location>
        <begin position="95"/>
        <end position="117"/>
    </location>
</feature>
<evidence type="ECO:0000256" key="6">
    <source>
        <dbReference type="ARBA" id="ARBA00022692"/>
    </source>
</evidence>
<keyword evidence="5" id="KW-1003">Cell membrane</keyword>
<keyword evidence="8 10" id="KW-0472">Membrane</keyword>
<evidence type="ECO:0000256" key="8">
    <source>
        <dbReference type="ARBA" id="ARBA00023136"/>
    </source>
</evidence>
<evidence type="ECO:0000256" key="10">
    <source>
        <dbReference type="SAM" id="Phobius"/>
    </source>
</evidence>
<dbReference type="Proteomes" id="UP000572212">
    <property type="component" value="Unassembled WGS sequence"/>
</dbReference>
<evidence type="ECO:0000256" key="2">
    <source>
        <dbReference type="ARBA" id="ARBA00008417"/>
    </source>
</evidence>
<feature type="transmembrane region" description="Helical" evidence="10">
    <location>
        <begin position="388"/>
        <end position="411"/>
    </location>
</feature>
<keyword evidence="7 10" id="KW-1133">Transmembrane helix</keyword>
<dbReference type="GO" id="GO:0042910">
    <property type="term" value="F:xenobiotic transmembrane transporter activity"/>
    <property type="evidence" value="ECO:0007669"/>
    <property type="project" value="InterPro"/>
</dbReference>
<evidence type="ECO:0000313" key="12">
    <source>
        <dbReference type="Proteomes" id="UP000572212"/>
    </source>
</evidence>
<keyword evidence="6 10" id="KW-0812">Transmembrane</keyword>
<gene>
    <name evidence="11" type="ORF">GGQ92_002631</name>
</gene>
<feature type="transmembrane region" description="Helical" evidence="10">
    <location>
        <begin position="358"/>
        <end position="376"/>
    </location>
</feature>
<accession>A0A841RPM1</accession>
<evidence type="ECO:0000256" key="4">
    <source>
        <dbReference type="ARBA" id="ARBA00022448"/>
    </source>
</evidence>
<evidence type="ECO:0000313" key="11">
    <source>
        <dbReference type="EMBL" id="MBB6513812.1"/>
    </source>
</evidence>
<dbReference type="RefSeq" id="WP_184249649.1">
    <property type="nucleotide sequence ID" value="NZ_BAAACU010000015.1"/>
</dbReference>